<dbReference type="OrthoDB" id="6017046at2759"/>
<protein>
    <submittedName>
        <fullName evidence="1">Uncharacterized protein</fullName>
    </submittedName>
</protein>
<dbReference type="STRING" id="1036808.A0A0C2ZDP1"/>
<proteinExistence type="predicted"/>
<accession>A0A0C2ZDP1</accession>
<evidence type="ECO:0000313" key="2">
    <source>
        <dbReference type="Proteomes" id="UP000053989"/>
    </source>
</evidence>
<organism evidence="1 2">
    <name type="scientific">Scleroderma citrinum Foug A</name>
    <dbReference type="NCBI Taxonomy" id="1036808"/>
    <lineage>
        <taxon>Eukaryota</taxon>
        <taxon>Fungi</taxon>
        <taxon>Dikarya</taxon>
        <taxon>Basidiomycota</taxon>
        <taxon>Agaricomycotina</taxon>
        <taxon>Agaricomycetes</taxon>
        <taxon>Agaricomycetidae</taxon>
        <taxon>Boletales</taxon>
        <taxon>Sclerodermatineae</taxon>
        <taxon>Sclerodermataceae</taxon>
        <taxon>Scleroderma</taxon>
    </lineage>
</organism>
<name>A0A0C2ZDP1_9AGAM</name>
<gene>
    <name evidence="1" type="ORF">SCLCIDRAFT_33759</name>
</gene>
<dbReference type="InParanoid" id="A0A0C2ZDP1"/>
<keyword evidence="2" id="KW-1185">Reference proteome</keyword>
<reference evidence="2" key="2">
    <citation type="submission" date="2015-01" db="EMBL/GenBank/DDBJ databases">
        <title>Evolutionary Origins and Diversification of the Mycorrhizal Mutualists.</title>
        <authorList>
            <consortium name="DOE Joint Genome Institute"/>
            <consortium name="Mycorrhizal Genomics Consortium"/>
            <person name="Kohler A."/>
            <person name="Kuo A."/>
            <person name="Nagy L.G."/>
            <person name="Floudas D."/>
            <person name="Copeland A."/>
            <person name="Barry K.W."/>
            <person name="Cichocki N."/>
            <person name="Veneault-Fourrey C."/>
            <person name="LaButti K."/>
            <person name="Lindquist E.A."/>
            <person name="Lipzen A."/>
            <person name="Lundell T."/>
            <person name="Morin E."/>
            <person name="Murat C."/>
            <person name="Riley R."/>
            <person name="Ohm R."/>
            <person name="Sun H."/>
            <person name="Tunlid A."/>
            <person name="Henrissat B."/>
            <person name="Grigoriev I.V."/>
            <person name="Hibbett D.S."/>
            <person name="Martin F."/>
        </authorList>
    </citation>
    <scope>NUCLEOTIDE SEQUENCE [LARGE SCALE GENOMIC DNA]</scope>
    <source>
        <strain evidence="2">Foug A</strain>
    </source>
</reference>
<reference evidence="1 2" key="1">
    <citation type="submission" date="2014-04" db="EMBL/GenBank/DDBJ databases">
        <authorList>
            <consortium name="DOE Joint Genome Institute"/>
            <person name="Kuo A."/>
            <person name="Kohler A."/>
            <person name="Nagy L.G."/>
            <person name="Floudas D."/>
            <person name="Copeland A."/>
            <person name="Barry K.W."/>
            <person name="Cichocki N."/>
            <person name="Veneault-Fourrey C."/>
            <person name="LaButti K."/>
            <person name="Lindquist E.A."/>
            <person name="Lipzen A."/>
            <person name="Lundell T."/>
            <person name="Morin E."/>
            <person name="Murat C."/>
            <person name="Sun H."/>
            <person name="Tunlid A."/>
            <person name="Henrissat B."/>
            <person name="Grigoriev I.V."/>
            <person name="Hibbett D.S."/>
            <person name="Martin F."/>
            <person name="Nordberg H.P."/>
            <person name="Cantor M.N."/>
            <person name="Hua S.X."/>
        </authorList>
    </citation>
    <scope>NUCLEOTIDE SEQUENCE [LARGE SCALE GENOMIC DNA]</scope>
    <source>
        <strain evidence="1 2">Foug A</strain>
    </source>
</reference>
<dbReference type="EMBL" id="KN822289">
    <property type="protein sequence ID" value="KIM51072.1"/>
    <property type="molecule type" value="Genomic_DNA"/>
</dbReference>
<dbReference type="Proteomes" id="UP000053989">
    <property type="component" value="Unassembled WGS sequence"/>
</dbReference>
<evidence type="ECO:0000313" key="1">
    <source>
        <dbReference type="EMBL" id="KIM51072.1"/>
    </source>
</evidence>
<dbReference type="HOGENOM" id="CLU_2005266_0_0_1"/>
<dbReference type="AlphaFoldDB" id="A0A0C2ZDP1"/>
<sequence length="124" mass="13950">MSNPKGKNQWGPKNYPSDEELVEAFSQYGHEKNGSGLSAAEQMAQLKKDFGLDVGIWKQLGMESVHVNIKTTSEEHAQAVLDIKEHDLTGRWGVAQVRQCLANQGILIKWSEIIVLFDNHEMLM</sequence>